<proteinExistence type="predicted"/>
<dbReference type="RefSeq" id="WP_378102411.1">
    <property type="nucleotide sequence ID" value="NZ_JBHSEP010000031.1"/>
</dbReference>
<dbReference type="SUPFAM" id="SSF56024">
    <property type="entry name" value="Phospholipase D/nuclease"/>
    <property type="match status" value="1"/>
</dbReference>
<feature type="domain" description="PLD phosphodiesterase" evidence="1">
    <location>
        <begin position="140"/>
        <end position="167"/>
    </location>
</feature>
<organism evidence="2 3">
    <name type="scientific">Cohnella hongkongensis</name>
    <dbReference type="NCBI Taxonomy" id="178337"/>
    <lineage>
        <taxon>Bacteria</taxon>
        <taxon>Bacillati</taxon>
        <taxon>Bacillota</taxon>
        <taxon>Bacilli</taxon>
        <taxon>Bacillales</taxon>
        <taxon>Paenibacillaceae</taxon>
        <taxon>Cohnella</taxon>
    </lineage>
</organism>
<sequence>MKEIEMQRFFEVAYAITDVISAERYLQTSEKILWTPPPSSVELSPRIADRFQYLNSWILHLIQRTSKRLIFIAPYYSVAGMEHLSVSLKALFETRQDVRVDWIVGECSNSENERAFEYLKRVFGSTEQIRIFHPVDPDEKGLVFHAKVLLSDEEKGYLGSANFSRRGLQHQFELGISLTKDQSVSLTMLVDYWISTSHIREYTAIV</sequence>
<dbReference type="InterPro" id="IPR001736">
    <property type="entry name" value="PLipase_D/transphosphatidylase"/>
</dbReference>
<accession>A0ABV9FIM1</accession>
<dbReference type="PROSITE" id="PS50035">
    <property type="entry name" value="PLD"/>
    <property type="match status" value="1"/>
</dbReference>
<dbReference type="Gene3D" id="3.30.870.10">
    <property type="entry name" value="Endonuclease Chain A"/>
    <property type="match status" value="1"/>
</dbReference>
<dbReference type="Pfam" id="PF13091">
    <property type="entry name" value="PLDc_2"/>
    <property type="match status" value="1"/>
</dbReference>
<comment type="caution">
    <text evidence="2">The sequence shown here is derived from an EMBL/GenBank/DDBJ whole genome shotgun (WGS) entry which is preliminary data.</text>
</comment>
<evidence type="ECO:0000313" key="2">
    <source>
        <dbReference type="EMBL" id="MFC4601818.1"/>
    </source>
</evidence>
<gene>
    <name evidence="2" type="ORF">ACFO3S_26515</name>
</gene>
<dbReference type="Proteomes" id="UP001596028">
    <property type="component" value="Unassembled WGS sequence"/>
</dbReference>
<name>A0ABV9FIM1_9BACL</name>
<dbReference type="EMBL" id="JBHSEP010000031">
    <property type="protein sequence ID" value="MFC4601818.1"/>
    <property type="molecule type" value="Genomic_DNA"/>
</dbReference>
<dbReference type="InterPro" id="IPR025202">
    <property type="entry name" value="PLD-like_dom"/>
</dbReference>
<reference evidence="3" key="1">
    <citation type="journal article" date="2019" name="Int. J. Syst. Evol. Microbiol.">
        <title>The Global Catalogue of Microorganisms (GCM) 10K type strain sequencing project: providing services to taxonomists for standard genome sequencing and annotation.</title>
        <authorList>
            <consortium name="The Broad Institute Genomics Platform"/>
            <consortium name="The Broad Institute Genome Sequencing Center for Infectious Disease"/>
            <person name="Wu L."/>
            <person name="Ma J."/>
        </authorList>
    </citation>
    <scope>NUCLEOTIDE SEQUENCE [LARGE SCALE GENOMIC DNA]</scope>
    <source>
        <strain evidence="3">CCUG 49571</strain>
    </source>
</reference>
<evidence type="ECO:0000259" key="1">
    <source>
        <dbReference type="PROSITE" id="PS50035"/>
    </source>
</evidence>
<evidence type="ECO:0000313" key="3">
    <source>
        <dbReference type="Proteomes" id="UP001596028"/>
    </source>
</evidence>
<protein>
    <submittedName>
        <fullName evidence="2">Phospholipase D-like domain-containing protein</fullName>
    </submittedName>
</protein>
<keyword evidence="3" id="KW-1185">Reference proteome</keyword>
<dbReference type="CDD" id="cd00138">
    <property type="entry name" value="PLDc_SF"/>
    <property type="match status" value="1"/>
</dbReference>